<feature type="transmembrane region" description="Helical" evidence="2">
    <location>
        <begin position="112"/>
        <end position="134"/>
    </location>
</feature>
<dbReference type="SMART" id="SM00360">
    <property type="entry name" value="RRM"/>
    <property type="match status" value="1"/>
</dbReference>
<accession>A0AAV8TUL6</accession>
<dbReference type="AlphaFoldDB" id="A0AAV8TUL6"/>
<keyword evidence="1" id="KW-0694">RNA-binding</keyword>
<keyword evidence="2" id="KW-0472">Membrane</keyword>
<organism evidence="4 5">
    <name type="scientific">Erythroxylum novogranatense</name>
    <dbReference type="NCBI Taxonomy" id="1862640"/>
    <lineage>
        <taxon>Eukaryota</taxon>
        <taxon>Viridiplantae</taxon>
        <taxon>Streptophyta</taxon>
        <taxon>Embryophyta</taxon>
        <taxon>Tracheophyta</taxon>
        <taxon>Spermatophyta</taxon>
        <taxon>Magnoliopsida</taxon>
        <taxon>eudicotyledons</taxon>
        <taxon>Gunneridae</taxon>
        <taxon>Pentapetalae</taxon>
        <taxon>rosids</taxon>
        <taxon>fabids</taxon>
        <taxon>Malpighiales</taxon>
        <taxon>Erythroxylaceae</taxon>
        <taxon>Erythroxylum</taxon>
    </lineage>
</organism>
<comment type="caution">
    <text evidence="4">The sequence shown here is derived from an EMBL/GenBank/DDBJ whole genome shotgun (WGS) entry which is preliminary data.</text>
</comment>
<dbReference type="InterPro" id="IPR035979">
    <property type="entry name" value="RBD_domain_sf"/>
</dbReference>
<keyword evidence="2" id="KW-0812">Transmembrane</keyword>
<dbReference type="GO" id="GO:0003723">
    <property type="term" value="F:RNA binding"/>
    <property type="evidence" value="ECO:0007669"/>
    <property type="project" value="UniProtKB-UniRule"/>
</dbReference>
<dbReference type="InterPro" id="IPR000504">
    <property type="entry name" value="RRM_dom"/>
</dbReference>
<feature type="domain" description="RRM" evidence="3">
    <location>
        <begin position="29"/>
        <end position="78"/>
    </location>
</feature>
<feature type="transmembrane region" description="Helical" evidence="2">
    <location>
        <begin position="202"/>
        <end position="224"/>
    </location>
</feature>
<proteinExistence type="predicted"/>
<dbReference type="Pfam" id="PF00076">
    <property type="entry name" value="RRM_1"/>
    <property type="match status" value="1"/>
</dbReference>
<dbReference type="PROSITE" id="PS50102">
    <property type="entry name" value="RRM"/>
    <property type="match status" value="1"/>
</dbReference>
<dbReference type="PANTHER" id="PTHR15241">
    <property type="entry name" value="TRANSFORMER-2-RELATED"/>
    <property type="match status" value="1"/>
</dbReference>
<evidence type="ECO:0000256" key="2">
    <source>
        <dbReference type="SAM" id="Phobius"/>
    </source>
</evidence>
<keyword evidence="2" id="KW-1133">Transmembrane helix</keyword>
<dbReference type="EMBL" id="JAIWQS010000003">
    <property type="protein sequence ID" value="KAJ8770651.1"/>
    <property type="molecule type" value="Genomic_DNA"/>
</dbReference>
<dbReference type="Proteomes" id="UP001159364">
    <property type="component" value="Linkage Group LG03"/>
</dbReference>
<reference evidence="4 5" key="1">
    <citation type="submission" date="2021-09" db="EMBL/GenBank/DDBJ databases">
        <title>Genomic insights and catalytic innovation underlie evolution of tropane alkaloids biosynthesis.</title>
        <authorList>
            <person name="Wang Y.-J."/>
            <person name="Tian T."/>
            <person name="Huang J.-P."/>
            <person name="Huang S.-X."/>
        </authorList>
    </citation>
    <scope>NUCLEOTIDE SEQUENCE [LARGE SCALE GENOMIC DNA]</scope>
    <source>
        <strain evidence="4">KIB-2018</strain>
        <tissue evidence="4">Leaf</tissue>
    </source>
</reference>
<feature type="transmembrane region" description="Helical" evidence="2">
    <location>
        <begin position="79"/>
        <end position="100"/>
    </location>
</feature>
<evidence type="ECO:0000259" key="3">
    <source>
        <dbReference type="PROSITE" id="PS50102"/>
    </source>
</evidence>
<name>A0AAV8TUL6_9ROSI</name>
<protein>
    <recommendedName>
        <fullName evidence="3">RRM domain-containing protein</fullName>
    </recommendedName>
</protein>
<evidence type="ECO:0000256" key="1">
    <source>
        <dbReference type="PROSITE-ProRule" id="PRU00176"/>
    </source>
</evidence>
<dbReference type="SUPFAM" id="SSF54928">
    <property type="entry name" value="RNA-binding domain, RBD"/>
    <property type="match status" value="1"/>
</dbReference>
<dbReference type="PANTHER" id="PTHR15241:SF304">
    <property type="entry name" value="RRM DOMAIN-CONTAINING PROTEIN"/>
    <property type="match status" value="1"/>
</dbReference>
<dbReference type="InterPro" id="IPR012677">
    <property type="entry name" value="Nucleotide-bd_a/b_plait_sf"/>
</dbReference>
<evidence type="ECO:0000313" key="5">
    <source>
        <dbReference type="Proteomes" id="UP001159364"/>
    </source>
</evidence>
<evidence type="ECO:0000313" key="4">
    <source>
        <dbReference type="EMBL" id="KAJ8770651.1"/>
    </source>
</evidence>
<gene>
    <name evidence="4" type="ORF">K2173_021298</name>
</gene>
<keyword evidence="5" id="KW-1185">Reference proteome</keyword>
<dbReference type="Gene3D" id="3.30.70.330">
    <property type="match status" value="1"/>
</dbReference>
<feature type="transmembrane region" description="Helical" evidence="2">
    <location>
        <begin position="140"/>
        <end position="162"/>
    </location>
</feature>
<sequence length="225" mass="24802">MDQVQVQKQTPVATPNGVAASGVSPLSSTALYVGGLEANVTDTQLYDLFNQLGQVVSVRVCRDLSTGQSLGYGYVNYSITHYGMVAFPIVVLTPVVAIETSKTIEEQGCRHSFCKCILQLALVCLSILLVLQALDNNSSMAVALLLPFIPSLGWISAAISCWNESNPFCSNGATTSEHPAFRRQTIYWRTKRNRLNNPSQWFTNRFFLGYVATDFLLVTTYLMLQ</sequence>